<dbReference type="SUPFAM" id="SSF56322">
    <property type="entry name" value="ADC synthase"/>
    <property type="match status" value="1"/>
</dbReference>
<name>A0A4R4NFC9_9ACTN</name>
<dbReference type="PANTHER" id="PTHR11236:SF48">
    <property type="entry name" value="ISOCHORISMATE SYNTHASE MENF"/>
    <property type="match status" value="1"/>
</dbReference>
<dbReference type="AlphaFoldDB" id="A0A4R4NFC9"/>
<dbReference type="RefSeq" id="WP_132332487.1">
    <property type="nucleotide sequence ID" value="NZ_SMJZ01000034.1"/>
</dbReference>
<keyword evidence="3" id="KW-0460">Magnesium</keyword>
<comment type="caution">
    <text evidence="6">The sequence shown here is derived from an EMBL/GenBank/DDBJ whole genome shotgun (WGS) entry which is preliminary data.</text>
</comment>
<dbReference type="PRINTS" id="PR00095">
    <property type="entry name" value="ANTSNTHASEI"/>
</dbReference>
<evidence type="ECO:0000259" key="5">
    <source>
        <dbReference type="Pfam" id="PF00425"/>
    </source>
</evidence>
<organism evidence="6 7">
    <name type="scientific">Nonomuraea longispora</name>
    <dbReference type="NCBI Taxonomy" id="1848320"/>
    <lineage>
        <taxon>Bacteria</taxon>
        <taxon>Bacillati</taxon>
        <taxon>Actinomycetota</taxon>
        <taxon>Actinomycetes</taxon>
        <taxon>Streptosporangiales</taxon>
        <taxon>Streptosporangiaceae</taxon>
        <taxon>Nonomuraea</taxon>
    </lineage>
</organism>
<comment type="cofactor">
    <cofactor evidence="1">
        <name>Mg(2+)</name>
        <dbReference type="ChEBI" id="CHEBI:18420"/>
    </cofactor>
</comment>
<feature type="domain" description="Chorismate-utilising enzyme C-terminal" evidence="5">
    <location>
        <begin position="178"/>
        <end position="431"/>
    </location>
</feature>
<evidence type="ECO:0000256" key="3">
    <source>
        <dbReference type="ARBA" id="ARBA00022842"/>
    </source>
</evidence>
<reference evidence="6 7" key="1">
    <citation type="submission" date="2019-02" db="EMBL/GenBank/DDBJ databases">
        <title>Draft genome sequences of novel Actinobacteria.</title>
        <authorList>
            <person name="Sahin N."/>
            <person name="Ay H."/>
            <person name="Saygin H."/>
        </authorList>
    </citation>
    <scope>NUCLEOTIDE SEQUENCE [LARGE SCALE GENOMIC DNA]</scope>
    <source>
        <strain evidence="6 7">KC201</strain>
    </source>
</reference>
<evidence type="ECO:0000256" key="1">
    <source>
        <dbReference type="ARBA" id="ARBA00001946"/>
    </source>
</evidence>
<dbReference type="NCBIfam" id="TIGR03494">
    <property type="entry name" value="salicyl_syn"/>
    <property type="match status" value="1"/>
</dbReference>
<sequence length="449" mass="48053">MTAGWAAAVPRPAHEAHVELPGDPASAAVRLARSGIGDQYAVYERRGTWHFATGLAGSVTVDAERVRARSGGHGYETPTAGKPLERVTELLAALPDAGWRGYGWASFELAHLLRGKAPGPGPLFHLFLPRVEVELTRGGARIRAASEEDLRRAAQLLARTEAAPAVHPLPVSLDAGAEPYRRAVARTVEDIKAGRLNKAVLSRVLPLPDGLDLFATYLAGRTAATPARSFLFDMGGWRAAGFSPETVVEIGSDRRISTQPLAGTRALGQDPGENTRLREQLLNDPKEVIEHAVSVRLAFEELAEVCDGGTVSIGEFMAIRKRGAVQHIASRVSGKLRDGVPPWSAFAALFPAVTATGVPKAAALDVIRDRESAPRGLYGGAVFMTDADGTLDAALTLRTVFQRDGRNWLRAGAGIMGQSTPEREWEETCEKLRSVAPHLRARTEGATKA</sequence>
<evidence type="ECO:0000256" key="4">
    <source>
        <dbReference type="ARBA" id="ARBA00023239"/>
    </source>
</evidence>
<dbReference type="InterPro" id="IPR005801">
    <property type="entry name" value="ADC_synthase"/>
</dbReference>
<dbReference type="InterPro" id="IPR019999">
    <property type="entry name" value="Anth_synth_I-like"/>
</dbReference>
<keyword evidence="2" id="KW-0479">Metal-binding</keyword>
<dbReference type="GO" id="GO:0008909">
    <property type="term" value="F:isochorismate synthase activity"/>
    <property type="evidence" value="ECO:0007669"/>
    <property type="project" value="InterPro"/>
</dbReference>
<dbReference type="Pfam" id="PF00425">
    <property type="entry name" value="Chorismate_bind"/>
    <property type="match status" value="1"/>
</dbReference>
<evidence type="ECO:0000313" key="7">
    <source>
        <dbReference type="Proteomes" id="UP000295157"/>
    </source>
</evidence>
<dbReference type="EMBL" id="SMJZ01000034">
    <property type="protein sequence ID" value="TDC07908.1"/>
    <property type="molecule type" value="Genomic_DNA"/>
</dbReference>
<dbReference type="GO" id="GO:0046872">
    <property type="term" value="F:metal ion binding"/>
    <property type="evidence" value="ECO:0007669"/>
    <property type="project" value="UniProtKB-KW"/>
</dbReference>
<dbReference type="InterPro" id="IPR015890">
    <property type="entry name" value="Chorismate_C"/>
</dbReference>
<dbReference type="Gene3D" id="3.60.120.10">
    <property type="entry name" value="Anthranilate synthase"/>
    <property type="match status" value="1"/>
</dbReference>
<keyword evidence="7" id="KW-1185">Reference proteome</keyword>
<dbReference type="GO" id="GO:0000162">
    <property type="term" value="P:L-tryptophan biosynthetic process"/>
    <property type="evidence" value="ECO:0007669"/>
    <property type="project" value="TreeGrafter"/>
</dbReference>
<accession>A0A4R4NFC9</accession>
<protein>
    <submittedName>
        <fullName evidence="6">Salicylate synthase</fullName>
    </submittedName>
</protein>
<keyword evidence="4" id="KW-0456">Lyase</keyword>
<evidence type="ECO:0000256" key="2">
    <source>
        <dbReference type="ARBA" id="ARBA00022723"/>
    </source>
</evidence>
<proteinExistence type="predicted"/>
<gene>
    <name evidence="6" type="ORF">E1267_11840</name>
</gene>
<evidence type="ECO:0000313" key="6">
    <source>
        <dbReference type="EMBL" id="TDC07908.1"/>
    </source>
</evidence>
<dbReference type="InterPro" id="IPR019996">
    <property type="entry name" value="Salicylate_synthase"/>
</dbReference>
<dbReference type="Proteomes" id="UP000295157">
    <property type="component" value="Unassembled WGS sequence"/>
</dbReference>
<dbReference type="PANTHER" id="PTHR11236">
    <property type="entry name" value="AMINOBENZOATE/ANTHRANILATE SYNTHASE"/>
    <property type="match status" value="1"/>
</dbReference>
<dbReference type="OrthoDB" id="3518032at2"/>
<dbReference type="GO" id="GO:0016833">
    <property type="term" value="F:oxo-acid-lyase activity"/>
    <property type="evidence" value="ECO:0007669"/>
    <property type="project" value="InterPro"/>
</dbReference>